<dbReference type="Pfam" id="PF04500">
    <property type="entry name" value="FLYWCH"/>
    <property type="match status" value="1"/>
</dbReference>
<protein>
    <submittedName>
        <fullName evidence="5">FLYWCH-type domain-containing protein</fullName>
    </submittedName>
</protein>
<feature type="domain" description="FLYWCH-type" evidence="4">
    <location>
        <begin position="94"/>
        <end position="154"/>
    </location>
</feature>
<dbReference type="InterPro" id="IPR007588">
    <property type="entry name" value="Znf_FLYWCH"/>
</dbReference>
<evidence type="ECO:0000256" key="2">
    <source>
        <dbReference type="ARBA" id="ARBA00022771"/>
    </source>
</evidence>
<reference evidence="5" key="2">
    <citation type="submission" date="2020-05" db="UniProtKB">
        <authorList>
            <consortium name="EnsemblMetazoa"/>
        </authorList>
    </citation>
    <scope>IDENTIFICATION</scope>
    <source>
        <strain evidence="5">maculatus3</strain>
    </source>
</reference>
<evidence type="ECO:0000256" key="1">
    <source>
        <dbReference type="ARBA" id="ARBA00022723"/>
    </source>
</evidence>
<dbReference type="VEuPathDB" id="VectorBase:AMAM011656"/>
<proteinExistence type="predicted"/>
<evidence type="ECO:0000313" key="5">
    <source>
        <dbReference type="EnsemblMetazoa" id="AMAM011656-PA"/>
    </source>
</evidence>
<keyword evidence="2" id="KW-0863">Zinc-finger</keyword>
<dbReference type="Proteomes" id="UP000075901">
    <property type="component" value="Unassembled WGS sequence"/>
</dbReference>
<sequence>LGLSSSSTPRHHAHKHTVGAKGTFIAAGSQGGSMSRQMNVKRNPLPPAIGTLKQRAPRLSWRQTAPTLATAQPPGQRSNGVSIAAQNVIGTVKFIRSQKKCAQLVYRDYIYNRKTVHQNGRTTWRCSELIKYHCKATCVTKLNKLISTRCEHNHVDHSVKIESKTLYDFPEDLEEYLNIRTRDPLDFKNHELDVIDTGAEFRIVLRDHHLSESRQPSIIVERETTEMDLLDAPVDEDEQDKL</sequence>
<organism evidence="5 6">
    <name type="scientific">Anopheles maculatus</name>
    <dbReference type="NCBI Taxonomy" id="74869"/>
    <lineage>
        <taxon>Eukaryota</taxon>
        <taxon>Metazoa</taxon>
        <taxon>Ecdysozoa</taxon>
        <taxon>Arthropoda</taxon>
        <taxon>Hexapoda</taxon>
        <taxon>Insecta</taxon>
        <taxon>Pterygota</taxon>
        <taxon>Neoptera</taxon>
        <taxon>Endopterygota</taxon>
        <taxon>Diptera</taxon>
        <taxon>Nematocera</taxon>
        <taxon>Culicoidea</taxon>
        <taxon>Culicidae</taxon>
        <taxon>Anophelinae</taxon>
        <taxon>Anopheles</taxon>
        <taxon>Anopheles maculatus group</taxon>
    </lineage>
</organism>
<evidence type="ECO:0000313" key="6">
    <source>
        <dbReference type="Proteomes" id="UP000075901"/>
    </source>
</evidence>
<keyword evidence="6" id="KW-1185">Reference proteome</keyword>
<evidence type="ECO:0000256" key="3">
    <source>
        <dbReference type="ARBA" id="ARBA00022833"/>
    </source>
</evidence>
<evidence type="ECO:0000259" key="4">
    <source>
        <dbReference type="Pfam" id="PF04500"/>
    </source>
</evidence>
<dbReference type="AlphaFoldDB" id="A0A182SQZ3"/>
<dbReference type="EnsemblMetazoa" id="AMAM011656-RA">
    <property type="protein sequence ID" value="AMAM011656-PA"/>
    <property type="gene ID" value="AMAM011656"/>
</dbReference>
<keyword evidence="3" id="KW-0862">Zinc</keyword>
<name>A0A182SQZ3_9DIPT</name>
<accession>A0A182SQZ3</accession>
<dbReference type="Gene3D" id="2.20.25.240">
    <property type="match status" value="1"/>
</dbReference>
<keyword evidence="1" id="KW-0479">Metal-binding</keyword>
<dbReference type="GO" id="GO:0008270">
    <property type="term" value="F:zinc ion binding"/>
    <property type="evidence" value="ECO:0007669"/>
    <property type="project" value="UniProtKB-KW"/>
</dbReference>
<reference evidence="6" key="1">
    <citation type="submission" date="2013-09" db="EMBL/GenBank/DDBJ databases">
        <title>The Genome Sequence of Anopheles maculatus species B.</title>
        <authorList>
            <consortium name="The Broad Institute Genomics Platform"/>
            <person name="Neafsey D.E."/>
            <person name="Besansky N."/>
            <person name="Howell P."/>
            <person name="Walton C."/>
            <person name="Young S.K."/>
            <person name="Zeng Q."/>
            <person name="Gargeya S."/>
            <person name="Fitzgerald M."/>
            <person name="Haas B."/>
            <person name="Abouelleil A."/>
            <person name="Allen A.W."/>
            <person name="Alvarado L."/>
            <person name="Arachchi H.M."/>
            <person name="Berlin A.M."/>
            <person name="Chapman S.B."/>
            <person name="Gainer-Dewar J."/>
            <person name="Goldberg J."/>
            <person name="Griggs A."/>
            <person name="Gujja S."/>
            <person name="Hansen M."/>
            <person name="Howarth C."/>
            <person name="Imamovic A."/>
            <person name="Ireland A."/>
            <person name="Larimer J."/>
            <person name="McCowan C."/>
            <person name="Murphy C."/>
            <person name="Pearson M."/>
            <person name="Poon T.W."/>
            <person name="Priest M."/>
            <person name="Roberts A."/>
            <person name="Saif S."/>
            <person name="Shea T."/>
            <person name="Sisk P."/>
            <person name="Sykes S."/>
            <person name="Wortman J."/>
            <person name="Nusbaum C."/>
            <person name="Birren B."/>
        </authorList>
    </citation>
    <scope>NUCLEOTIDE SEQUENCE [LARGE SCALE GENOMIC DNA]</scope>
    <source>
        <strain evidence="6">maculatus3</strain>
    </source>
</reference>